<dbReference type="EMBL" id="BAAATJ010000027">
    <property type="protein sequence ID" value="GAA2412013.1"/>
    <property type="molecule type" value="Genomic_DNA"/>
</dbReference>
<evidence type="ECO:0000313" key="3">
    <source>
        <dbReference type="EMBL" id="GAA2412013.1"/>
    </source>
</evidence>
<comment type="caution">
    <text evidence="3">The sequence shown here is derived from an EMBL/GenBank/DDBJ whole genome shotgun (WGS) entry which is preliminary data.</text>
</comment>
<dbReference type="Proteomes" id="UP001500058">
    <property type="component" value="Unassembled WGS sequence"/>
</dbReference>
<evidence type="ECO:0000313" key="4">
    <source>
        <dbReference type="Proteomes" id="UP001500058"/>
    </source>
</evidence>
<gene>
    <name evidence="3" type="ORF">GCM10010420_46440</name>
</gene>
<keyword evidence="2" id="KW-0472">Membrane</keyword>
<sequence>MDDNLREIVLGVLAAGVTTSLGWFGRTYLWHRRLRRTRRFLGLPPHSECLLVVGRKASAGEGTVSRDDAFALLELSALIKDCGAHAQVLSHDTVRQGIGERTEFCIGGPGSNRRAAAHLHSLLPGVRVNTDAEPGPDQASFTVGGERHRMEKGSVEYALLARLTAGEGTHPVFVVCGQRAVANQAAARYLARHHARLARRYGVDGVFCLLLRVVNSQAYGPDVVELVADVTQAATSPQAPPQGTGGGRRRARN</sequence>
<evidence type="ECO:0000256" key="1">
    <source>
        <dbReference type="SAM" id="MobiDB-lite"/>
    </source>
</evidence>
<accession>A0ABN3IT16</accession>
<protein>
    <recommendedName>
        <fullName evidence="5">Secreted protein</fullName>
    </recommendedName>
</protein>
<keyword evidence="2" id="KW-0812">Transmembrane</keyword>
<organism evidence="3 4">
    <name type="scientific">Streptomyces glaucosporus</name>
    <dbReference type="NCBI Taxonomy" id="284044"/>
    <lineage>
        <taxon>Bacteria</taxon>
        <taxon>Bacillati</taxon>
        <taxon>Actinomycetota</taxon>
        <taxon>Actinomycetes</taxon>
        <taxon>Kitasatosporales</taxon>
        <taxon>Streptomycetaceae</taxon>
        <taxon>Streptomyces</taxon>
    </lineage>
</organism>
<proteinExistence type="predicted"/>
<feature type="region of interest" description="Disordered" evidence="1">
    <location>
        <begin position="233"/>
        <end position="253"/>
    </location>
</feature>
<keyword evidence="2" id="KW-1133">Transmembrane helix</keyword>
<evidence type="ECO:0000256" key="2">
    <source>
        <dbReference type="SAM" id="Phobius"/>
    </source>
</evidence>
<dbReference type="RefSeq" id="WP_344633053.1">
    <property type="nucleotide sequence ID" value="NZ_BAAATJ010000027.1"/>
</dbReference>
<name>A0ABN3IT16_9ACTN</name>
<keyword evidence="4" id="KW-1185">Reference proteome</keyword>
<evidence type="ECO:0008006" key="5">
    <source>
        <dbReference type="Google" id="ProtNLM"/>
    </source>
</evidence>
<feature type="transmembrane region" description="Helical" evidence="2">
    <location>
        <begin position="12"/>
        <end position="29"/>
    </location>
</feature>
<reference evidence="3 4" key="1">
    <citation type="journal article" date="2019" name="Int. J. Syst. Evol. Microbiol.">
        <title>The Global Catalogue of Microorganisms (GCM) 10K type strain sequencing project: providing services to taxonomists for standard genome sequencing and annotation.</title>
        <authorList>
            <consortium name="The Broad Institute Genomics Platform"/>
            <consortium name="The Broad Institute Genome Sequencing Center for Infectious Disease"/>
            <person name="Wu L."/>
            <person name="Ma J."/>
        </authorList>
    </citation>
    <scope>NUCLEOTIDE SEQUENCE [LARGE SCALE GENOMIC DNA]</scope>
    <source>
        <strain evidence="3 4">JCM 6921</strain>
    </source>
</reference>